<evidence type="ECO:0000256" key="2">
    <source>
        <dbReference type="ARBA" id="ARBA00022737"/>
    </source>
</evidence>
<keyword evidence="5" id="KW-0804">Transcription</keyword>
<dbReference type="GeneTree" id="ENSGT00660000097092"/>
<dbReference type="GO" id="GO:0005634">
    <property type="term" value="C:nucleus"/>
    <property type="evidence" value="ECO:0007669"/>
    <property type="project" value="UniProtKB-SubCell"/>
</dbReference>
<protein>
    <submittedName>
        <fullName evidence="8">Zgc:113176</fullName>
    </submittedName>
</protein>
<dbReference type="PROSITE" id="PS51139">
    <property type="entry name" value="GTF2I"/>
    <property type="match status" value="1"/>
</dbReference>
<feature type="signal peptide" evidence="7">
    <location>
        <begin position="1"/>
        <end position="22"/>
    </location>
</feature>
<dbReference type="GO" id="GO:0003677">
    <property type="term" value="F:DNA binding"/>
    <property type="evidence" value="ECO:0007669"/>
    <property type="project" value="UniProtKB-KW"/>
</dbReference>
<keyword evidence="2" id="KW-0677">Repeat</keyword>
<keyword evidence="3" id="KW-0805">Transcription regulation</keyword>
<reference evidence="8" key="1">
    <citation type="submission" date="2025-08" db="UniProtKB">
        <authorList>
            <consortium name="Ensembl"/>
        </authorList>
    </citation>
    <scope>IDENTIFICATION</scope>
</reference>
<keyword evidence="7" id="KW-0732">Signal</keyword>
<keyword evidence="4" id="KW-0238">DNA-binding</keyword>
<evidence type="ECO:0000256" key="7">
    <source>
        <dbReference type="SAM" id="SignalP"/>
    </source>
</evidence>
<dbReference type="SUPFAM" id="SSF117773">
    <property type="entry name" value="GTF2I-like repeat"/>
    <property type="match status" value="1"/>
</dbReference>
<evidence type="ECO:0000313" key="9">
    <source>
        <dbReference type="Proteomes" id="UP000264800"/>
    </source>
</evidence>
<dbReference type="Proteomes" id="UP000264800">
    <property type="component" value="Unplaced"/>
</dbReference>
<proteinExistence type="predicted"/>
<evidence type="ECO:0000256" key="6">
    <source>
        <dbReference type="ARBA" id="ARBA00023242"/>
    </source>
</evidence>
<evidence type="ECO:0000256" key="3">
    <source>
        <dbReference type="ARBA" id="ARBA00023015"/>
    </source>
</evidence>
<keyword evidence="9" id="KW-1185">Reference proteome</keyword>
<dbReference type="STRING" id="37003.ENSKMAP00000009796"/>
<dbReference type="PANTHER" id="PTHR46304:SF1">
    <property type="entry name" value="GENERAL TRANSCRIPTION FACTOR II-I REPEAT DOMAIN-CONTAINING PROTEIN 1"/>
    <property type="match status" value="1"/>
</dbReference>
<dbReference type="InterPro" id="IPR004212">
    <property type="entry name" value="GTF2I"/>
</dbReference>
<reference evidence="8" key="2">
    <citation type="submission" date="2025-09" db="UniProtKB">
        <authorList>
            <consortium name="Ensembl"/>
        </authorList>
    </citation>
    <scope>IDENTIFICATION</scope>
</reference>
<sequence length="309" mass="35212">MDCLLFFFVLFFLLGSLKDVTQKWSTLGEVQKRKYAEEAAALKVQRTSDHLSPEMRSLKVKKHLKQIKIEVASLEKLGMETGVMMFDHQKPFLEVLEVSSKGASSFFDRTDVLDNFALHFKGNSSYTSAAKEPVDSMVKKVQELFNRKYNEAGGRGRLPYISIQNESIIINASGLPDGITLKKPCHYGRKQLEVILKNAEQISFKISKCLSVNVDRLYLNGSRPVQTYFVIMQWGDEKTVEESVVTSDTGVVITADDTTDVCNICHCLFSDEKKNAKKKWREWRRCNTCEQWSHLACGFKKNLSSFCQC</sequence>
<dbReference type="Ensembl" id="ENSKMAT00000009952.1">
    <property type="protein sequence ID" value="ENSKMAP00000009796.1"/>
    <property type="gene ID" value="ENSKMAG00000007360.1"/>
</dbReference>
<dbReference type="GO" id="GO:0003700">
    <property type="term" value="F:DNA-binding transcription factor activity"/>
    <property type="evidence" value="ECO:0007669"/>
    <property type="project" value="TreeGrafter"/>
</dbReference>
<dbReference type="AlphaFoldDB" id="A0A3Q3A0M0"/>
<evidence type="ECO:0000256" key="4">
    <source>
        <dbReference type="ARBA" id="ARBA00023125"/>
    </source>
</evidence>
<organism evidence="8 9">
    <name type="scientific">Kryptolebias marmoratus</name>
    <name type="common">Mangrove killifish</name>
    <name type="synonym">Rivulus marmoratus</name>
    <dbReference type="NCBI Taxonomy" id="37003"/>
    <lineage>
        <taxon>Eukaryota</taxon>
        <taxon>Metazoa</taxon>
        <taxon>Chordata</taxon>
        <taxon>Craniata</taxon>
        <taxon>Vertebrata</taxon>
        <taxon>Euteleostomi</taxon>
        <taxon>Actinopterygii</taxon>
        <taxon>Neopterygii</taxon>
        <taxon>Teleostei</taxon>
        <taxon>Neoteleostei</taxon>
        <taxon>Acanthomorphata</taxon>
        <taxon>Ovalentaria</taxon>
        <taxon>Atherinomorphae</taxon>
        <taxon>Cyprinodontiformes</taxon>
        <taxon>Rivulidae</taxon>
        <taxon>Kryptolebias</taxon>
    </lineage>
</organism>
<evidence type="ECO:0000256" key="1">
    <source>
        <dbReference type="ARBA" id="ARBA00004123"/>
    </source>
</evidence>
<name>A0A3Q3A0M0_KRYMA</name>
<dbReference type="Pfam" id="PF02946">
    <property type="entry name" value="GTF2I"/>
    <property type="match status" value="1"/>
</dbReference>
<evidence type="ECO:0000313" key="8">
    <source>
        <dbReference type="Ensembl" id="ENSKMAP00000009796.1"/>
    </source>
</evidence>
<feature type="chain" id="PRO_5018573488" evidence="7">
    <location>
        <begin position="23"/>
        <end position="309"/>
    </location>
</feature>
<accession>A0A3Q3A0M0</accession>
<dbReference type="OMA" id="IDNWIGN"/>
<evidence type="ECO:0000256" key="5">
    <source>
        <dbReference type="ARBA" id="ARBA00023163"/>
    </source>
</evidence>
<keyword evidence="6" id="KW-0539">Nucleus</keyword>
<dbReference type="Gene3D" id="3.90.1460.10">
    <property type="entry name" value="GTF2I-like"/>
    <property type="match status" value="1"/>
</dbReference>
<dbReference type="InterPro" id="IPR036647">
    <property type="entry name" value="GTF2I-like_rpt_sf"/>
</dbReference>
<comment type="subcellular location">
    <subcellularLocation>
        <location evidence="1">Nucleus</location>
    </subcellularLocation>
</comment>
<dbReference type="PANTHER" id="PTHR46304">
    <property type="entry name" value="GENERAL TRANSCRIPTION FACTOR II-I REPEAT DOMAIN-CONTAINING PROTEIN 1"/>
    <property type="match status" value="1"/>
</dbReference>